<comment type="pathway">
    <text evidence="3 11">One-carbon metabolism; tetrahydrofolate interconversion.</text>
</comment>
<dbReference type="GO" id="GO:0030170">
    <property type="term" value="F:pyridoxal phosphate binding"/>
    <property type="evidence" value="ECO:0007669"/>
    <property type="project" value="InterPro"/>
</dbReference>
<protein>
    <recommendedName>
        <fullName evidence="6 11">Serine hydroxymethyltransferase</fullName>
        <ecNumber evidence="5 11">2.1.2.1</ecNumber>
    </recommendedName>
</protein>
<evidence type="ECO:0000256" key="1">
    <source>
        <dbReference type="ARBA" id="ARBA00001933"/>
    </source>
</evidence>
<dbReference type="GO" id="GO:0005739">
    <property type="term" value="C:mitochondrion"/>
    <property type="evidence" value="ECO:0007669"/>
    <property type="project" value="TreeGrafter"/>
</dbReference>
<dbReference type="PIRSF" id="PIRSF000412">
    <property type="entry name" value="SHMT"/>
    <property type="match status" value="1"/>
</dbReference>
<feature type="modified residue" description="N6-(pyridoxal phosphate)lysine" evidence="10">
    <location>
        <position position="279"/>
    </location>
</feature>
<dbReference type="Proteomes" id="UP000325440">
    <property type="component" value="Unassembled WGS sequence"/>
</dbReference>
<dbReference type="Pfam" id="PF00464">
    <property type="entry name" value="SHMT"/>
    <property type="match status" value="1"/>
</dbReference>
<dbReference type="PANTHER" id="PTHR11680">
    <property type="entry name" value="SERINE HYDROXYMETHYLTRANSFERASE"/>
    <property type="match status" value="1"/>
</dbReference>
<dbReference type="SUPFAM" id="SSF53383">
    <property type="entry name" value="PLP-dependent transferases"/>
    <property type="match status" value="1"/>
</dbReference>
<dbReference type="AlphaFoldDB" id="A0A5E4N2M7"/>
<dbReference type="GO" id="GO:0004372">
    <property type="term" value="F:glycine hydroxymethyltransferase activity"/>
    <property type="evidence" value="ECO:0007669"/>
    <property type="project" value="UniProtKB-EC"/>
</dbReference>
<dbReference type="InterPro" id="IPR015422">
    <property type="entry name" value="PyrdxlP-dep_Trfase_small"/>
</dbReference>
<keyword evidence="9 10" id="KW-0663">Pyridoxal phosphate</keyword>
<evidence type="ECO:0000256" key="5">
    <source>
        <dbReference type="ARBA" id="ARBA00012256"/>
    </source>
</evidence>
<comment type="function">
    <text evidence="2 11">Interconversion of serine and glycine.</text>
</comment>
<dbReference type="InterPro" id="IPR001085">
    <property type="entry name" value="Ser_HO-MeTrfase"/>
</dbReference>
<evidence type="ECO:0000313" key="14">
    <source>
        <dbReference type="Proteomes" id="UP000325440"/>
    </source>
</evidence>
<dbReference type="CDD" id="cd00378">
    <property type="entry name" value="SHMT"/>
    <property type="match status" value="1"/>
</dbReference>
<dbReference type="NCBIfam" id="NF000586">
    <property type="entry name" value="PRK00011.1"/>
    <property type="match status" value="1"/>
</dbReference>
<accession>A0A5E4N2M7</accession>
<comment type="cofactor">
    <cofactor evidence="1 10 11">
        <name>pyridoxal 5'-phosphate</name>
        <dbReference type="ChEBI" id="CHEBI:597326"/>
    </cofactor>
</comment>
<dbReference type="GO" id="GO:0035999">
    <property type="term" value="P:tetrahydrofolate interconversion"/>
    <property type="evidence" value="ECO:0007669"/>
    <property type="project" value="UniProtKB-UniPathway"/>
</dbReference>
<dbReference type="InterPro" id="IPR015421">
    <property type="entry name" value="PyrdxlP-dep_Trfase_major"/>
</dbReference>
<dbReference type="GO" id="GO:0019264">
    <property type="term" value="P:glycine biosynthetic process from serine"/>
    <property type="evidence" value="ECO:0007669"/>
    <property type="project" value="InterPro"/>
</dbReference>
<evidence type="ECO:0000256" key="9">
    <source>
        <dbReference type="ARBA" id="ARBA00022898"/>
    </source>
</evidence>
<keyword evidence="8 11" id="KW-0808">Transferase</keyword>
<dbReference type="FunFam" id="3.40.640.10:FF:000097">
    <property type="entry name" value="Serine hydroxymethyltransferase"/>
    <property type="match status" value="1"/>
</dbReference>
<dbReference type="InterPro" id="IPR049943">
    <property type="entry name" value="Ser_HO-MeTrfase-like"/>
</dbReference>
<name>A0A5E4N2M7_9HEMI</name>
<dbReference type="InterPro" id="IPR015424">
    <property type="entry name" value="PyrdxlP-dep_Trfase"/>
</dbReference>
<evidence type="ECO:0000313" key="13">
    <source>
        <dbReference type="EMBL" id="VVC35914.1"/>
    </source>
</evidence>
<evidence type="ECO:0000256" key="7">
    <source>
        <dbReference type="ARBA" id="ARBA00022563"/>
    </source>
</evidence>
<feature type="domain" description="Serine hydroxymethyltransferase-like" evidence="12">
    <location>
        <begin position="48"/>
        <end position="445"/>
    </location>
</feature>
<dbReference type="Gene3D" id="3.40.640.10">
    <property type="entry name" value="Type I PLP-dependent aspartate aminotransferase-like (Major domain)"/>
    <property type="match status" value="1"/>
</dbReference>
<gene>
    <name evidence="13" type="ORF">CINCED_3A016081</name>
</gene>
<dbReference type="InterPro" id="IPR019798">
    <property type="entry name" value="Ser_HO-MeTrfase_PLP_BS"/>
</dbReference>
<sequence>MHLRPILRSLISAQRLSFRNKFVTMSTKAEQNGIDVKVNESNLSLPLEISDPELYALVNQEARRQIKGLELIASENFTSVSVLQCLGSCLTNKYSEGLPGARYYGGNQIIDQIEVLCQKRCLETFSLDPNLWGVNVQPYSGSPANVEAYTALIGGSRGRIMGLDLPDGGHISHGLMTQKKRLSAASIFFETLPYHVDMETGLIDYDELEKSAKNFKPDIIIAGVTSYPRTLDYKRFKEIAKASDSYLMADMSHISGLVAAGVIPSPFEYCDVVTSTTHKTLRGPRAGVIFYRKGVKSVSKSGENIMYDLEDRVNAAVFPGFQGGPHNNVIGGIAAAMRLATTQEFKDYQKQVLSNCKQLAESLKQLGYKISTNGTDVHMLLVDLRPINLTGSKAEFTLQTVEIVCNKNTVPGDKSAMNPYGIRLGTPALTTRGMKEHDIILVAELVHKGLTLALDAQKVSGPKLVNFKSTLTTDPLFVDRVKALTKEVEDFAEKFYMPGL</sequence>
<comment type="similarity">
    <text evidence="4 11">Belongs to the SHMT family.</text>
</comment>
<dbReference type="GO" id="GO:0005634">
    <property type="term" value="C:nucleus"/>
    <property type="evidence" value="ECO:0007669"/>
    <property type="project" value="TreeGrafter"/>
</dbReference>
<evidence type="ECO:0000256" key="8">
    <source>
        <dbReference type="ARBA" id="ARBA00022679"/>
    </source>
</evidence>
<keyword evidence="7 11" id="KW-0554">One-carbon metabolism</keyword>
<proteinExistence type="inferred from homology"/>
<reference evidence="13 14" key="1">
    <citation type="submission" date="2019-08" db="EMBL/GenBank/DDBJ databases">
        <authorList>
            <person name="Alioto T."/>
            <person name="Alioto T."/>
            <person name="Gomez Garrido J."/>
        </authorList>
    </citation>
    <scope>NUCLEOTIDE SEQUENCE [LARGE SCALE GENOMIC DNA]</scope>
</reference>
<evidence type="ECO:0000256" key="3">
    <source>
        <dbReference type="ARBA" id="ARBA00004777"/>
    </source>
</evidence>
<dbReference type="InterPro" id="IPR039429">
    <property type="entry name" value="SHMT-like_dom"/>
</dbReference>
<dbReference type="EC" id="2.1.2.1" evidence="5 11"/>
<dbReference type="UniPathway" id="UPA00193"/>
<dbReference type="OrthoDB" id="10265628at2759"/>
<dbReference type="Gene3D" id="3.90.1150.10">
    <property type="entry name" value="Aspartate Aminotransferase, domain 1"/>
    <property type="match status" value="1"/>
</dbReference>
<keyword evidence="14" id="KW-1185">Reference proteome</keyword>
<dbReference type="PROSITE" id="PS00096">
    <property type="entry name" value="SHMT"/>
    <property type="match status" value="1"/>
</dbReference>
<evidence type="ECO:0000259" key="12">
    <source>
        <dbReference type="Pfam" id="PF00464"/>
    </source>
</evidence>
<dbReference type="PANTHER" id="PTHR11680:SF59">
    <property type="entry name" value="SERINE HYDROXYMETHYLTRANSFERASE, CYTOSOLIC"/>
    <property type="match status" value="1"/>
</dbReference>
<dbReference type="EMBL" id="CABPRJ010001429">
    <property type="protein sequence ID" value="VVC35914.1"/>
    <property type="molecule type" value="Genomic_DNA"/>
</dbReference>
<comment type="catalytic activity">
    <reaction evidence="11">
        <text>(6R)-5,10-methylene-5,6,7,8-tetrahydrofolate + glycine + H2O = (6S)-5,6,7,8-tetrahydrofolate + L-serine</text>
        <dbReference type="Rhea" id="RHEA:15481"/>
        <dbReference type="ChEBI" id="CHEBI:15377"/>
        <dbReference type="ChEBI" id="CHEBI:15636"/>
        <dbReference type="ChEBI" id="CHEBI:33384"/>
        <dbReference type="ChEBI" id="CHEBI:57305"/>
        <dbReference type="ChEBI" id="CHEBI:57453"/>
        <dbReference type="EC" id="2.1.2.1"/>
    </reaction>
</comment>
<evidence type="ECO:0000256" key="11">
    <source>
        <dbReference type="RuleBase" id="RU000585"/>
    </source>
</evidence>
<evidence type="ECO:0000256" key="10">
    <source>
        <dbReference type="PIRSR" id="PIRSR000412-50"/>
    </source>
</evidence>
<organism evidence="13 14">
    <name type="scientific">Cinara cedri</name>
    <dbReference type="NCBI Taxonomy" id="506608"/>
    <lineage>
        <taxon>Eukaryota</taxon>
        <taxon>Metazoa</taxon>
        <taxon>Ecdysozoa</taxon>
        <taxon>Arthropoda</taxon>
        <taxon>Hexapoda</taxon>
        <taxon>Insecta</taxon>
        <taxon>Pterygota</taxon>
        <taxon>Neoptera</taxon>
        <taxon>Paraneoptera</taxon>
        <taxon>Hemiptera</taxon>
        <taxon>Sternorrhyncha</taxon>
        <taxon>Aphidomorpha</taxon>
        <taxon>Aphidoidea</taxon>
        <taxon>Aphididae</taxon>
        <taxon>Lachninae</taxon>
        <taxon>Cinara</taxon>
    </lineage>
</organism>
<evidence type="ECO:0000256" key="6">
    <source>
        <dbReference type="ARBA" id="ARBA00016846"/>
    </source>
</evidence>
<dbReference type="HAMAP" id="MF_00051">
    <property type="entry name" value="SHMT"/>
    <property type="match status" value="1"/>
</dbReference>
<evidence type="ECO:0000256" key="4">
    <source>
        <dbReference type="ARBA" id="ARBA00006376"/>
    </source>
</evidence>
<evidence type="ECO:0000256" key="2">
    <source>
        <dbReference type="ARBA" id="ARBA00002224"/>
    </source>
</evidence>